<dbReference type="InterPro" id="IPR020806">
    <property type="entry name" value="PKS_PP-bd"/>
</dbReference>
<keyword evidence="8" id="KW-1185">Reference proteome</keyword>
<dbReference type="PROSITE" id="PS00012">
    <property type="entry name" value="PHOSPHOPANTETHEINE"/>
    <property type="match status" value="1"/>
</dbReference>
<dbReference type="InterPro" id="IPR050091">
    <property type="entry name" value="PKS_NRPS_Biosynth_Enz"/>
</dbReference>
<reference evidence="7 8" key="1">
    <citation type="submission" date="2019-04" db="EMBL/GenBank/DDBJ databases">
        <title>Streptomyces rhizosphaericola sp. nov., an actinobacterium isolated from the wheat rhizosphere.</title>
        <authorList>
            <person name="Vargas Hoyos H.A."/>
            <person name="Santos S.N."/>
            <person name="Genuario D.B."/>
            <person name="Melo I.S."/>
            <person name="Da Silva L.J."/>
            <person name="Da Silva F.S.P."/>
            <person name="Zucchi T.D."/>
        </authorList>
    </citation>
    <scope>NUCLEOTIDE SEQUENCE [LARGE SCALE GENOMIC DNA]</scope>
    <source>
        <strain evidence="7 8">1AS2c</strain>
    </source>
</reference>
<comment type="caution">
    <text evidence="7">The sequence shown here is derived from an EMBL/GenBank/DDBJ whole genome shotgun (WGS) entry which is preliminary data.</text>
</comment>
<dbReference type="SMART" id="SM01294">
    <property type="entry name" value="PKS_PP_betabranch"/>
    <property type="match status" value="1"/>
</dbReference>
<dbReference type="SUPFAM" id="SSF47336">
    <property type="entry name" value="ACP-like"/>
    <property type="match status" value="1"/>
</dbReference>
<dbReference type="EMBL" id="SRZK01000410">
    <property type="protein sequence ID" value="TGZ02994.1"/>
    <property type="molecule type" value="Genomic_DNA"/>
</dbReference>
<dbReference type="PROSITE" id="PS50075">
    <property type="entry name" value="CARRIER"/>
    <property type="match status" value="1"/>
</dbReference>
<dbReference type="PANTHER" id="PTHR43775:SF51">
    <property type="entry name" value="INACTIVE PHENOLPHTHIOCEROL SYNTHESIS POLYKETIDE SYNTHASE TYPE I PKS1-RELATED"/>
    <property type="match status" value="1"/>
</dbReference>
<feature type="domain" description="Carrier" evidence="6">
    <location>
        <begin position="44"/>
        <end position="119"/>
    </location>
</feature>
<sequence>ALLRGLVRPAARRTVAGPATGTGPDGPEALKQRLGSLDETRRGRVLLDLVRTHAALVLGHSGPAEVEPGRGLLEVGFDSLTAVELRNRLRAATGHPLPATLLFDHPTPSAIAAHLAAELVPDAAPGPAPGLAELDRLEGALDGGVDDPADRERLAGRLRELLGRLDPAATEADGTAAGSLEDRMDGASDDELFDLIDNELGLS</sequence>
<feature type="non-terminal residue" evidence="7">
    <location>
        <position position="1"/>
    </location>
</feature>
<evidence type="ECO:0000256" key="2">
    <source>
        <dbReference type="ARBA" id="ARBA00022553"/>
    </source>
</evidence>
<dbReference type="Proteomes" id="UP000306274">
    <property type="component" value="Unassembled WGS sequence"/>
</dbReference>
<protein>
    <recommendedName>
        <fullName evidence="6">Carrier domain-containing protein</fullName>
    </recommendedName>
</protein>
<evidence type="ECO:0000256" key="3">
    <source>
        <dbReference type="ARBA" id="ARBA00022679"/>
    </source>
</evidence>
<proteinExistence type="predicted"/>
<dbReference type="InterPro" id="IPR009081">
    <property type="entry name" value="PP-bd_ACP"/>
</dbReference>
<evidence type="ECO:0000256" key="1">
    <source>
        <dbReference type="ARBA" id="ARBA00022450"/>
    </source>
</evidence>
<dbReference type="PANTHER" id="PTHR43775">
    <property type="entry name" value="FATTY ACID SYNTHASE"/>
    <property type="match status" value="1"/>
</dbReference>
<keyword evidence="2" id="KW-0597">Phosphoprotein</keyword>
<dbReference type="SMART" id="SM00823">
    <property type="entry name" value="PKS_PP"/>
    <property type="match status" value="1"/>
</dbReference>
<dbReference type="InterPro" id="IPR036736">
    <property type="entry name" value="ACP-like_sf"/>
</dbReference>
<dbReference type="RefSeq" id="WP_136017357.1">
    <property type="nucleotide sequence ID" value="NZ_SRZK01000410.1"/>
</dbReference>
<keyword evidence="1" id="KW-0596">Phosphopantetheine</keyword>
<evidence type="ECO:0000256" key="4">
    <source>
        <dbReference type="ARBA" id="ARBA00023268"/>
    </source>
</evidence>
<evidence type="ECO:0000313" key="7">
    <source>
        <dbReference type="EMBL" id="TGZ02994.1"/>
    </source>
</evidence>
<keyword evidence="4" id="KW-0511">Multifunctional enzyme</keyword>
<evidence type="ECO:0000256" key="5">
    <source>
        <dbReference type="SAM" id="MobiDB-lite"/>
    </source>
</evidence>
<dbReference type="Gene3D" id="1.10.1200.10">
    <property type="entry name" value="ACP-like"/>
    <property type="match status" value="1"/>
</dbReference>
<keyword evidence="3" id="KW-0808">Transferase</keyword>
<dbReference type="InterPro" id="IPR006162">
    <property type="entry name" value="Ppantetheine_attach_site"/>
</dbReference>
<accession>A0ABY2P907</accession>
<organism evidence="7 8">
    <name type="scientific">Streptomyces rhizosphaericola</name>
    <dbReference type="NCBI Taxonomy" id="2564098"/>
    <lineage>
        <taxon>Bacteria</taxon>
        <taxon>Bacillati</taxon>
        <taxon>Actinomycetota</taxon>
        <taxon>Actinomycetes</taxon>
        <taxon>Kitasatosporales</taxon>
        <taxon>Streptomycetaceae</taxon>
        <taxon>Streptomyces</taxon>
    </lineage>
</organism>
<dbReference type="Pfam" id="PF00550">
    <property type="entry name" value="PP-binding"/>
    <property type="match status" value="1"/>
</dbReference>
<evidence type="ECO:0000313" key="8">
    <source>
        <dbReference type="Proteomes" id="UP000306274"/>
    </source>
</evidence>
<feature type="region of interest" description="Disordered" evidence="5">
    <location>
        <begin position="166"/>
        <end position="188"/>
    </location>
</feature>
<evidence type="ECO:0000259" key="6">
    <source>
        <dbReference type="PROSITE" id="PS50075"/>
    </source>
</evidence>
<name>A0ABY2P907_9ACTN</name>
<gene>
    <name evidence="7" type="ORF">E5Z02_28155</name>
</gene>